<dbReference type="KEGG" id="bpg:Bathy08g00920"/>
<reference evidence="3 4" key="1">
    <citation type="submission" date="2011-10" db="EMBL/GenBank/DDBJ databases">
        <authorList>
            <person name="Genoscope - CEA"/>
        </authorList>
    </citation>
    <scope>NUCLEOTIDE SEQUENCE [LARGE SCALE GENOMIC DNA]</scope>
    <source>
        <strain evidence="3 4">RCC 1105</strain>
    </source>
</reference>
<dbReference type="InterPro" id="IPR039701">
    <property type="entry name" value="HS1BP3"/>
</dbReference>
<dbReference type="SUPFAM" id="SSF64268">
    <property type="entry name" value="PX domain"/>
    <property type="match status" value="1"/>
</dbReference>
<dbReference type="SUPFAM" id="SSF48403">
    <property type="entry name" value="Ankyrin repeat"/>
    <property type="match status" value="1"/>
</dbReference>
<protein>
    <recommendedName>
        <fullName evidence="2">PX domain-containing protein</fullName>
    </recommendedName>
</protein>
<accession>K8EIF1</accession>
<organism evidence="3 4">
    <name type="scientific">Bathycoccus prasinos</name>
    <dbReference type="NCBI Taxonomy" id="41875"/>
    <lineage>
        <taxon>Eukaryota</taxon>
        <taxon>Viridiplantae</taxon>
        <taxon>Chlorophyta</taxon>
        <taxon>Mamiellophyceae</taxon>
        <taxon>Mamiellales</taxon>
        <taxon>Bathycoccaceae</taxon>
        <taxon>Bathycoccus</taxon>
    </lineage>
</organism>
<dbReference type="PANTHER" id="PTHR14431:SF1">
    <property type="entry name" value="HCLS1-BINDING PROTEIN 3"/>
    <property type="match status" value="1"/>
</dbReference>
<dbReference type="GO" id="GO:0005768">
    <property type="term" value="C:endosome"/>
    <property type="evidence" value="ECO:0007669"/>
    <property type="project" value="UniProtKB-ARBA"/>
</dbReference>
<evidence type="ECO:0000313" key="4">
    <source>
        <dbReference type="Proteomes" id="UP000198341"/>
    </source>
</evidence>
<feature type="compositionally biased region" description="Low complexity" evidence="1">
    <location>
        <begin position="153"/>
        <end position="168"/>
    </location>
</feature>
<feature type="compositionally biased region" description="Low complexity" evidence="1">
    <location>
        <begin position="267"/>
        <end position="276"/>
    </location>
</feature>
<feature type="domain" description="PX" evidence="2">
    <location>
        <begin position="1"/>
        <end position="136"/>
    </location>
</feature>
<dbReference type="Pfam" id="PF00787">
    <property type="entry name" value="PX"/>
    <property type="match status" value="1"/>
</dbReference>
<dbReference type="InterPro" id="IPR036770">
    <property type="entry name" value="Ankyrin_rpt-contain_sf"/>
</dbReference>
<dbReference type="EMBL" id="FO082271">
    <property type="protein sequence ID" value="CCO17801.1"/>
    <property type="molecule type" value="Genomic_DNA"/>
</dbReference>
<dbReference type="InterPro" id="IPR036871">
    <property type="entry name" value="PX_dom_sf"/>
</dbReference>
<dbReference type="PANTHER" id="PTHR14431">
    <property type="entry name" value="HCLS1-BINDING PROTEIN 3"/>
    <property type="match status" value="1"/>
</dbReference>
<dbReference type="Gene3D" id="1.25.40.20">
    <property type="entry name" value="Ankyrin repeat-containing domain"/>
    <property type="match status" value="1"/>
</dbReference>
<feature type="compositionally biased region" description="Low complexity" evidence="1">
    <location>
        <begin position="244"/>
        <end position="258"/>
    </location>
</feature>
<feature type="region of interest" description="Disordered" evidence="1">
    <location>
        <begin position="224"/>
        <end position="278"/>
    </location>
</feature>
<dbReference type="GO" id="GO:0035091">
    <property type="term" value="F:phosphatidylinositol binding"/>
    <property type="evidence" value="ECO:0007669"/>
    <property type="project" value="InterPro"/>
</dbReference>
<keyword evidence="4" id="KW-1185">Reference proteome</keyword>
<dbReference type="CDD" id="cd06093">
    <property type="entry name" value="PX_domain"/>
    <property type="match status" value="1"/>
</dbReference>
<feature type="region of interest" description="Disordered" evidence="1">
    <location>
        <begin position="140"/>
        <end position="202"/>
    </location>
</feature>
<feature type="compositionally biased region" description="Polar residues" evidence="1">
    <location>
        <begin position="193"/>
        <end position="202"/>
    </location>
</feature>
<evidence type="ECO:0000256" key="1">
    <source>
        <dbReference type="SAM" id="MobiDB-lite"/>
    </source>
</evidence>
<dbReference type="GeneID" id="19014071"/>
<sequence length="366" mass="40303">MLFEVKVSEPVAKSVNNKIVQFYPVKTEIVSLDENNEDGDDEVQYRAMEKEYKSQRASSPFACFRRFSQFRELHAFSSTKGARLPPFPPKVLIVSPQHLEERRAAFEQILNTIMNDRTLNALPEVSSFIGALQILENAGDTNWTIPKGGKNGKNGSTGNKSNGKASGNYDTTAQGRRSNGFDGYDSWEEETPIVTSSSRSQQKSLEEFHLSSAALHKTIAASPSPLKFTPASEDKNGSSPMGMTSMLTSPATTTTTSSENPVTLESQQQQQQQQQQRTFDGLEAREAIKLGDVASLETIMSSGQVDPNYRDGHGFTLLMLAAMFNKKECCLSLLASGARKELVNRDNETAIDLAPVSLGNIIRQYK</sequence>
<gene>
    <name evidence="3" type="ORF">Bathy08g00920</name>
</gene>
<proteinExistence type="predicted"/>
<dbReference type="OrthoDB" id="194358at2759"/>
<evidence type="ECO:0000313" key="3">
    <source>
        <dbReference type="EMBL" id="CCO17801.1"/>
    </source>
</evidence>
<dbReference type="RefSeq" id="XP_007511680.1">
    <property type="nucleotide sequence ID" value="XM_007511618.1"/>
</dbReference>
<evidence type="ECO:0000259" key="2">
    <source>
        <dbReference type="PROSITE" id="PS50195"/>
    </source>
</evidence>
<dbReference type="InterPro" id="IPR001683">
    <property type="entry name" value="PX_dom"/>
</dbReference>
<dbReference type="STRING" id="41875.K8EIF1"/>
<dbReference type="Gene3D" id="3.30.1520.10">
    <property type="entry name" value="Phox-like domain"/>
    <property type="match status" value="1"/>
</dbReference>
<dbReference type="SMART" id="SM00312">
    <property type="entry name" value="PX"/>
    <property type="match status" value="1"/>
</dbReference>
<dbReference type="Proteomes" id="UP000198341">
    <property type="component" value="Chromosome 8"/>
</dbReference>
<name>K8EIF1_9CHLO</name>
<dbReference type="PROSITE" id="PS50195">
    <property type="entry name" value="PX"/>
    <property type="match status" value="1"/>
</dbReference>
<dbReference type="AlphaFoldDB" id="K8EIF1"/>